<dbReference type="PANTHER" id="PTHR30621:SF0">
    <property type="entry name" value="BIFUNCTIONAL GLUTAMINE SYNTHETASE ADENYLYLTRANSFERASE_ADENYLYL-REMOVING ENZYME"/>
    <property type="match status" value="1"/>
</dbReference>
<feature type="domain" description="Glutamate-ammonia ligase adenylyltransferase repeated" evidence="8">
    <location>
        <begin position="42"/>
        <end position="291"/>
    </location>
</feature>
<accession>A0A919EA24</accession>
<organism evidence="10 11">
    <name type="scientific">Kordiimonas sediminis</name>
    <dbReference type="NCBI Taxonomy" id="1735581"/>
    <lineage>
        <taxon>Bacteria</taxon>
        <taxon>Pseudomonadati</taxon>
        <taxon>Pseudomonadota</taxon>
        <taxon>Alphaproteobacteria</taxon>
        <taxon>Kordiimonadales</taxon>
        <taxon>Kordiimonadaceae</taxon>
        <taxon>Kordiimonas</taxon>
    </lineage>
</organism>
<dbReference type="EC" id="2.7.7.42" evidence="7"/>
<reference evidence="10" key="1">
    <citation type="journal article" date="2014" name="Int. J. Syst. Evol. Microbiol.">
        <title>Complete genome sequence of Corynebacterium casei LMG S-19264T (=DSM 44701T), isolated from a smear-ripened cheese.</title>
        <authorList>
            <consortium name="US DOE Joint Genome Institute (JGI-PGF)"/>
            <person name="Walter F."/>
            <person name="Albersmeier A."/>
            <person name="Kalinowski J."/>
            <person name="Ruckert C."/>
        </authorList>
    </citation>
    <scope>NUCLEOTIDE SEQUENCE</scope>
    <source>
        <strain evidence="10">KCTC 42590</strain>
    </source>
</reference>
<evidence type="ECO:0000256" key="3">
    <source>
        <dbReference type="ARBA" id="ARBA00022741"/>
    </source>
</evidence>
<evidence type="ECO:0000313" key="10">
    <source>
        <dbReference type="EMBL" id="GHF27490.1"/>
    </source>
</evidence>
<dbReference type="RefSeq" id="WP_191253132.1">
    <property type="nucleotide sequence ID" value="NZ_BNCI01000002.1"/>
</dbReference>
<dbReference type="Pfam" id="PF08335">
    <property type="entry name" value="GlnD_UR_UTase"/>
    <property type="match status" value="2"/>
</dbReference>
<evidence type="ECO:0000259" key="9">
    <source>
        <dbReference type="Pfam" id="PF08335"/>
    </source>
</evidence>
<dbReference type="CDD" id="cd05401">
    <property type="entry name" value="NT_GlnE_GlnD_like"/>
    <property type="match status" value="2"/>
</dbReference>
<comment type="similarity">
    <text evidence="7">Belongs to the GlnE family.</text>
</comment>
<comment type="catalytic activity">
    <reaction evidence="7">
        <text>[glutamine synthetase]-L-tyrosine + ATP = [glutamine synthetase]-O(4)-(5'-adenylyl)-L-tyrosine + diphosphate</text>
        <dbReference type="Rhea" id="RHEA:18589"/>
        <dbReference type="Rhea" id="RHEA-COMP:10660"/>
        <dbReference type="Rhea" id="RHEA-COMP:10661"/>
        <dbReference type="ChEBI" id="CHEBI:30616"/>
        <dbReference type="ChEBI" id="CHEBI:33019"/>
        <dbReference type="ChEBI" id="CHEBI:46858"/>
        <dbReference type="ChEBI" id="CHEBI:83624"/>
        <dbReference type="EC" id="2.7.7.42"/>
    </reaction>
</comment>
<dbReference type="InterPro" id="IPR023057">
    <property type="entry name" value="GlnE"/>
</dbReference>
<keyword evidence="4 7" id="KW-0067">ATP-binding</keyword>
<dbReference type="InterPro" id="IPR013546">
    <property type="entry name" value="PII_UdlTrfase/GS_AdlTrfase"/>
</dbReference>
<feature type="domain" description="Glutamate-ammonia ligase adenylyltransferase repeated" evidence="8">
    <location>
        <begin position="559"/>
        <end position="800"/>
    </location>
</feature>
<dbReference type="GO" id="GO:0000820">
    <property type="term" value="P:regulation of glutamine family amino acid metabolic process"/>
    <property type="evidence" value="ECO:0007669"/>
    <property type="project" value="UniProtKB-UniRule"/>
</dbReference>
<comment type="function">
    <text evidence="7">Involved in the regulation of glutamine synthetase GlnA, a key enzyme in the process to assimilate ammonia. When cellular nitrogen levels are high, the C-terminal adenylyl transferase (AT) inactivates GlnA by covalent transfer of an adenylyl group from ATP to specific tyrosine residue of GlnA, thus reducing its activity. Conversely, when nitrogen levels are low, the N-terminal adenylyl removase (AR) activates GlnA by removing the adenylyl group by phosphorolysis, increasing its activity. The regulatory region of GlnE binds the signal transduction protein PII (GlnB) which indicates the nitrogen status of the cell.</text>
</comment>
<name>A0A919EA24_9PROT</name>
<dbReference type="SUPFAM" id="SSF81593">
    <property type="entry name" value="Nucleotidyltransferase substrate binding subunit/domain"/>
    <property type="match status" value="2"/>
</dbReference>
<dbReference type="AlphaFoldDB" id="A0A919EA24"/>
<evidence type="ECO:0000256" key="1">
    <source>
        <dbReference type="ARBA" id="ARBA00022679"/>
    </source>
</evidence>
<evidence type="ECO:0000313" key="11">
    <source>
        <dbReference type="Proteomes" id="UP000630923"/>
    </source>
</evidence>
<dbReference type="NCBIfam" id="NF008292">
    <property type="entry name" value="PRK11072.1"/>
    <property type="match status" value="1"/>
</dbReference>
<dbReference type="SUPFAM" id="SSF81301">
    <property type="entry name" value="Nucleotidyltransferase"/>
    <property type="match status" value="2"/>
</dbReference>
<comment type="catalytic activity">
    <reaction evidence="7">
        <text>[glutamine synthetase]-O(4)-(5'-adenylyl)-L-tyrosine + phosphate = [glutamine synthetase]-L-tyrosine + ADP</text>
        <dbReference type="Rhea" id="RHEA:43716"/>
        <dbReference type="Rhea" id="RHEA-COMP:10660"/>
        <dbReference type="Rhea" id="RHEA-COMP:10661"/>
        <dbReference type="ChEBI" id="CHEBI:43474"/>
        <dbReference type="ChEBI" id="CHEBI:46858"/>
        <dbReference type="ChEBI" id="CHEBI:83624"/>
        <dbReference type="ChEBI" id="CHEBI:456216"/>
        <dbReference type="EC" id="2.7.7.89"/>
    </reaction>
</comment>
<dbReference type="Gene3D" id="1.20.120.330">
    <property type="entry name" value="Nucleotidyltransferases domain 2"/>
    <property type="match status" value="2"/>
</dbReference>
<dbReference type="PANTHER" id="PTHR30621">
    <property type="entry name" value="GLUTAMINE SYNTHETASE ADENYLYLTRANSFERASE"/>
    <property type="match status" value="1"/>
</dbReference>
<dbReference type="InterPro" id="IPR043519">
    <property type="entry name" value="NT_sf"/>
</dbReference>
<keyword evidence="2 7" id="KW-0548">Nucleotidyltransferase</keyword>
<keyword evidence="11" id="KW-1185">Reference proteome</keyword>
<keyword evidence="6 7" id="KW-0511">Multifunctional enzyme</keyword>
<sequence length="977" mass="109501">MSDPDTISITYQYSEKADEIWAELAKGHTKFAPDTEFSKDWRAIAAHSPFLLELLPRNIEVLAAIADHGPDHVLQTVMADLRGTRPEGERKEDLMIFLRQMKARISLVCAYADITSQWTVEKVTRALSEFADACINISVAHLLHARMLKGELAWPAGDIEGVSPALTRNSGLIILGMGKLGAFELNYSSDIDLIIFFDPDVATYTGRKSLPECYVKLTQELVQILDQRTMHGYVFRTDLRLRPDPGATPVAISIYAAEHYYHSLAANWERSAMIKARAVAGDVSAGEAFLELMRPWVWRKNMDFAGLSDIAAIKNQINRHYDQQEVHFSGFDVKLGQGGIREIEFFAQVNQLLYAGRHPELRIRGTLEALSVLADLGLITQEAFMFLTNAYKYLRAIEHRIQMVEDKQTHTIPVDERAQENLASFCGYSSTQAFSDELMSVCSRVQSIYDGLLPEQSEQDSGILNDDQILQLLEDAGFPNPDAAFSSLENMLRGRYRALKTERARRLFFQCLPGLIEAFSTAPDPHAACARFDGFVSKLPAGVQLFSMLRANPGLFGLMSRIMALAPALAETLSKNTALWDNVLEPSFFEPIESYEVLMKELNHLLRAASDYQDVLDIVRRFAADYKFRSGVHLLEALANVRETGEAMTRVADTVLQTLVPHVEKEFARRHGRFPDGGIAILALGKYGGRELTHTSDLDIVFLYHTEDMSSVSDGDKPLMPSQYFSRLGQNIITAITALTTEGRLYEVDTRLRPSGSQGPLVVTLETFENYYEQSAWTWEHMALTRARIILAPEKLQPSLEKAIQHVLCAPREDDKLVVAVADMREKLFSQFGDSNPFNIKHCRGGLVDIEFIIQFLLLNNGSETSGLFAPELDKAINALSSSNYLSEDRATLLKEAHTFMQNIQSVLRLCLGDKEPQYYDGKADIADALQTVLAKAAEQDSFEQMLAKLVETQNEIYTLYETLIAAPARMISDQNN</sequence>
<evidence type="ECO:0000256" key="4">
    <source>
        <dbReference type="ARBA" id="ARBA00022840"/>
    </source>
</evidence>
<dbReference type="EC" id="2.7.7.89" evidence="7"/>
<dbReference type="HAMAP" id="MF_00802">
    <property type="entry name" value="GlnE"/>
    <property type="match status" value="1"/>
</dbReference>
<evidence type="ECO:0000256" key="2">
    <source>
        <dbReference type="ARBA" id="ARBA00022695"/>
    </source>
</evidence>
<dbReference type="EMBL" id="BNCI01000002">
    <property type="protein sequence ID" value="GHF27490.1"/>
    <property type="molecule type" value="Genomic_DNA"/>
</dbReference>
<gene>
    <name evidence="7 10" type="primary">glnE</name>
    <name evidence="10" type="ORF">GCM10017044_23200</name>
</gene>
<dbReference type="Gene3D" id="1.20.120.1510">
    <property type="match status" value="1"/>
</dbReference>
<keyword evidence="5 7" id="KW-0460">Magnesium</keyword>
<dbReference type="Gene3D" id="3.30.460.10">
    <property type="entry name" value="Beta Polymerase, domain 2"/>
    <property type="match status" value="2"/>
</dbReference>
<dbReference type="GO" id="GO:0047388">
    <property type="term" value="F:[glutamine synthetase]-adenylyl-L-tyrosine phosphorylase activity"/>
    <property type="evidence" value="ECO:0007669"/>
    <property type="project" value="UniProtKB-EC"/>
</dbReference>
<keyword evidence="1 7" id="KW-0808">Transferase</keyword>
<evidence type="ECO:0000256" key="5">
    <source>
        <dbReference type="ARBA" id="ARBA00022842"/>
    </source>
</evidence>
<comment type="caution">
    <text evidence="10">The sequence shown here is derived from an EMBL/GenBank/DDBJ whole genome shotgun (WGS) entry which is preliminary data.</text>
</comment>
<evidence type="ECO:0000256" key="7">
    <source>
        <dbReference type="HAMAP-Rule" id="MF_00802"/>
    </source>
</evidence>
<feature type="region of interest" description="Adenylyl transferase" evidence="7">
    <location>
        <begin position="461"/>
        <end position="977"/>
    </location>
</feature>
<dbReference type="GO" id="GO:0005524">
    <property type="term" value="F:ATP binding"/>
    <property type="evidence" value="ECO:0007669"/>
    <property type="project" value="UniProtKB-UniRule"/>
</dbReference>
<feature type="domain" description="PII-uridylyltransferase/Glutamine-synthetase adenylyltransferase" evidence="9">
    <location>
        <begin position="312"/>
        <end position="452"/>
    </location>
</feature>
<evidence type="ECO:0000256" key="6">
    <source>
        <dbReference type="ARBA" id="ARBA00023268"/>
    </source>
</evidence>
<protein>
    <recommendedName>
        <fullName evidence="7">Bifunctional glutamine synthetase adenylyltransferase/adenylyl-removing enzyme</fullName>
    </recommendedName>
    <alternativeName>
        <fullName evidence="7">ATP:glutamine synthetase adenylyltransferase</fullName>
    </alternativeName>
    <alternativeName>
        <fullName evidence="7">ATase</fullName>
    </alternativeName>
    <domain>
        <recommendedName>
            <fullName evidence="7">Glutamine synthetase adenylyl-L-tyrosine phosphorylase</fullName>
            <ecNumber evidence="7">2.7.7.89</ecNumber>
        </recommendedName>
        <alternativeName>
            <fullName evidence="7">Adenylyl removase</fullName>
            <shortName evidence="7">AR</shortName>
            <shortName evidence="7">AT-N</shortName>
        </alternativeName>
    </domain>
    <domain>
        <recommendedName>
            <fullName evidence="7">Glutamine synthetase adenylyl transferase</fullName>
            <ecNumber evidence="7">2.7.7.42</ecNumber>
        </recommendedName>
        <alternativeName>
            <fullName evidence="7">Adenylyl transferase</fullName>
            <shortName evidence="7">AT</shortName>
            <shortName evidence="7">AT-C</shortName>
        </alternativeName>
    </domain>
</protein>
<dbReference type="Proteomes" id="UP000630923">
    <property type="component" value="Unassembled WGS sequence"/>
</dbReference>
<dbReference type="InterPro" id="IPR005190">
    <property type="entry name" value="GlnE_rpt_dom"/>
</dbReference>
<feature type="domain" description="PII-uridylyltransferase/Glutamine-synthetase adenylyltransferase" evidence="9">
    <location>
        <begin position="837"/>
        <end position="964"/>
    </location>
</feature>
<reference evidence="10" key="2">
    <citation type="submission" date="2020-09" db="EMBL/GenBank/DDBJ databases">
        <authorList>
            <person name="Sun Q."/>
            <person name="Kim S."/>
        </authorList>
    </citation>
    <scope>NUCLEOTIDE SEQUENCE</scope>
    <source>
        <strain evidence="10">KCTC 42590</strain>
    </source>
</reference>
<dbReference type="NCBIfam" id="NF010706">
    <property type="entry name" value="PRK14108.1"/>
    <property type="match status" value="1"/>
</dbReference>
<dbReference type="GO" id="GO:0000287">
    <property type="term" value="F:magnesium ion binding"/>
    <property type="evidence" value="ECO:0007669"/>
    <property type="project" value="UniProtKB-UniRule"/>
</dbReference>
<feature type="region of interest" description="Adenylyl removase" evidence="7">
    <location>
        <begin position="1"/>
        <end position="457"/>
    </location>
</feature>
<dbReference type="Pfam" id="PF03710">
    <property type="entry name" value="GlnE"/>
    <property type="match status" value="2"/>
</dbReference>
<proteinExistence type="inferred from homology"/>
<dbReference type="GO" id="GO:0008882">
    <property type="term" value="F:[glutamate-ammonia-ligase] adenylyltransferase activity"/>
    <property type="evidence" value="ECO:0007669"/>
    <property type="project" value="UniProtKB-UniRule"/>
</dbReference>
<evidence type="ECO:0000259" key="8">
    <source>
        <dbReference type="Pfam" id="PF03710"/>
    </source>
</evidence>
<comment type="cofactor">
    <cofactor evidence="7">
        <name>Mg(2+)</name>
        <dbReference type="ChEBI" id="CHEBI:18420"/>
    </cofactor>
</comment>
<dbReference type="GO" id="GO:0005829">
    <property type="term" value="C:cytosol"/>
    <property type="evidence" value="ECO:0007669"/>
    <property type="project" value="TreeGrafter"/>
</dbReference>
<keyword evidence="3 7" id="KW-0547">Nucleotide-binding</keyword>